<dbReference type="InterPro" id="IPR018639">
    <property type="entry name" value="DUF2062"/>
</dbReference>
<dbReference type="Pfam" id="PF09835">
    <property type="entry name" value="DUF2062"/>
    <property type="match status" value="1"/>
</dbReference>
<evidence type="ECO:0000313" key="3">
    <source>
        <dbReference type="EMBL" id="HGU34169.1"/>
    </source>
</evidence>
<organism evidence="3">
    <name type="scientific">Desulfatirhabdium butyrativorans</name>
    <dbReference type="NCBI Taxonomy" id="340467"/>
    <lineage>
        <taxon>Bacteria</taxon>
        <taxon>Pseudomonadati</taxon>
        <taxon>Thermodesulfobacteriota</taxon>
        <taxon>Desulfobacteria</taxon>
        <taxon>Desulfobacterales</taxon>
        <taxon>Desulfatirhabdiaceae</taxon>
        <taxon>Desulfatirhabdium</taxon>
    </lineage>
</organism>
<dbReference type="EMBL" id="DSUH01000352">
    <property type="protein sequence ID" value="HGU34169.1"/>
    <property type="molecule type" value="Genomic_DNA"/>
</dbReference>
<keyword evidence="1" id="KW-0812">Transmembrane</keyword>
<keyword evidence="1" id="KW-1133">Transmembrane helix</keyword>
<feature type="domain" description="DUF2062" evidence="2">
    <location>
        <begin position="26"/>
        <end position="168"/>
    </location>
</feature>
<dbReference type="AlphaFoldDB" id="A0A7C4VRN0"/>
<gene>
    <name evidence="3" type="ORF">ENS29_15190</name>
</gene>
<name>A0A7C4VRN0_9BACT</name>
<accession>A0A7C4VRN0</accession>
<sequence>MLPNNDSPKQQAPPAPSWFQKQRSRFLAAYRRFLAIEGDPHNIALGFALGLFIGMTPTMGIQMAIAVFVAIPLKWNKFSAAAGVWITNPVTAPFIYWVNYVVGKKTFHIQIVHKCFGDPSARSLLDLVKETPDILLAMTLGGIVLGLPLAVLGYYVSYALISRYQKRKHLHRRKTPAQDAIS</sequence>
<reference evidence="3" key="1">
    <citation type="journal article" date="2020" name="mSystems">
        <title>Genome- and Community-Level Interaction Insights into Carbon Utilization and Element Cycling Functions of Hydrothermarchaeota in Hydrothermal Sediment.</title>
        <authorList>
            <person name="Zhou Z."/>
            <person name="Liu Y."/>
            <person name="Xu W."/>
            <person name="Pan J."/>
            <person name="Luo Z.H."/>
            <person name="Li M."/>
        </authorList>
    </citation>
    <scope>NUCLEOTIDE SEQUENCE [LARGE SCALE GENOMIC DNA]</scope>
    <source>
        <strain evidence="3">SpSt-477</strain>
    </source>
</reference>
<protein>
    <submittedName>
        <fullName evidence="3">DUF2062 domain-containing protein</fullName>
    </submittedName>
</protein>
<evidence type="ECO:0000259" key="2">
    <source>
        <dbReference type="Pfam" id="PF09835"/>
    </source>
</evidence>
<feature type="transmembrane region" description="Helical" evidence="1">
    <location>
        <begin position="134"/>
        <end position="161"/>
    </location>
</feature>
<dbReference type="PANTHER" id="PTHR40547">
    <property type="entry name" value="SLL0298 PROTEIN"/>
    <property type="match status" value="1"/>
</dbReference>
<feature type="transmembrane region" description="Helical" evidence="1">
    <location>
        <begin position="78"/>
        <end position="98"/>
    </location>
</feature>
<dbReference type="PANTHER" id="PTHR40547:SF1">
    <property type="entry name" value="SLL0298 PROTEIN"/>
    <property type="match status" value="1"/>
</dbReference>
<feature type="transmembrane region" description="Helical" evidence="1">
    <location>
        <begin position="43"/>
        <end position="71"/>
    </location>
</feature>
<comment type="caution">
    <text evidence="3">The sequence shown here is derived from an EMBL/GenBank/DDBJ whole genome shotgun (WGS) entry which is preliminary data.</text>
</comment>
<proteinExistence type="predicted"/>
<keyword evidence="1" id="KW-0472">Membrane</keyword>
<evidence type="ECO:0000256" key="1">
    <source>
        <dbReference type="SAM" id="Phobius"/>
    </source>
</evidence>